<dbReference type="Gene3D" id="2.40.50.140">
    <property type="entry name" value="Nucleic acid-binding proteins"/>
    <property type="match status" value="2"/>
</dbReference>
<proteinExistence type="inferred from homology"/>
<name>A0A1Q6F4I3_9BACT</name>
<feature type="domain" description="S1 motif" evidence="2">
    <location>
        <begin position="3"/>
        <end position="64"/>
    </location>
</feature>
<dbReference type="Proteomes" id="UP000187417">
    <property type="component" value="Unassembled WGS sequence"/>
</dbReference>
<dbReference type="Gene3D" id="1.10.10.10">
    <property type="entry name" value="Winged helix-like DNA-binding domain superfamily/Winged helix DNA-binding domain"/>
    <property type="match status" value="1"/>
</dbReference>
<protein>
    <recommendedName>
        <fullName evidence="2">S1 motif domain-containing protein</fullName>
    </recommendedName>
</protein>
<dbReference type="InterPro" id="IPR003029">
    <property type="entry name" value="S1_domain"/>
</dbReference>
<organism evidence="3 4">
    <name type="scientific">Alistipes putredinis</name>
    <dbReference type="NCBI Taxonomy" id="28117"/>
    <lineage>
        <taxon>Bacteria</taxon>
        <taxon>Pseudomonadati</taxon>
        <taxon>Bacteroidota</taxon>
        <taxon>Bacteroidia</taxon>
        <taxon>Bacteroidales</taxon>
        <taxon>Rikenellaceae</taxon>
        <taxon>Alistipes</taxon>
    </lineage>
</organism>
<evidence type="ECO:0000259" key="2">
    <source>
        <dbReference type="SMART" id="SM00316"/>
    </source>
</evidence>
<gene>
    <name evidence="3" type="ORF">BHV66_08675</name>
</gene>
<dbReference type="RefSeq" id="WP_004327843.1">
    <property type="nucleotide sequence ID" value="NZ_BAAFKT010000006.1"/>
</dbReference>
<dbReference type="InterPro" id="IPR039566">
    <property type="entry name" value="CvfB_S1_st"/>
</dbReference>
<dbReference type="PANTHER" id="PTHR37296:SF1">
    <property type="entry name" value="CONSERVED VIRULENCE FACTOR B"/>
    <property type="match status" value="1"/>
</dbReference>
<accession>A0A1Q6F4I3</accession>
<evidence type="ECO:0000313" key="3">
    <source>
        <dbReference type="EMBL" id="OKY93708.1"/>
    </source>
</evidence>
<evidence type="ECO:0000313" key="4">
    <source>
        <dbReference type="Proteomes" id="UP000187417"/>
    </source>
</evidence>
<dbReference type="Pfam" id="PF13509">
    <property type="entry name" value="S1_2"/>
    <property type="match status" value="2"/>
</dbReference>
<dbReference type="Pfam" id="PF17783">
    <property type="entry name" value="WHD_CvfB"/>
    <property type="match status" value="1"/>
</dbReference>
<comment type="caution">
    <text evidence="3">The sequence shown here is derived from an EMBL/GenBank/DDBJ whole genome shotgun (WGS) entry which is preliminary data.</text>
</comment>
<sequence>MLKAGRTQTLTVNRISDYGLYLIDDEQNEVLLPNRYVSLANKVGDTLEVFVYHDSEDRLVATTETPKLREGEAGFLRVVDKNLHGAFLDWGLAGKDLFLPNRNQQGGVLAGRNCLVYLYVDSVTGRCVATMKFKSYVNNDVITVKPREEVSLLVASESPIGYRVIVNNRHWGMIYRNQLFRRIDVGDRLKGYVTRITEDNRIDVSLQQQGVAEVRHSAETLLSMIRENGGSLPLNDDSDPAEIATRTQMSKKVFKRSLGMLLKRGAVEITQNGVKLTGHNG</sequence>
<dbReference type="EMBL" id="MNQH01000033">
    <property type="protein sequence ID" value="OKY93708.1"/>
    <property type="molecule type" value="Genomic_DNA"/>
</dbReference>
<reference evidence="3 4" key="1">
    <citation type="journal article" date="2016" name="Nat. Biotechnol.">
        <title>Measurement of bacterial replication rates in microbial communities.</title>
        <authorList>
            <person name="Brown C.T."/>
            <person name="Olm M.R."/>
            <person name="Thomas B.C."/>
            <person name="Banfield J.F."/>
        </authorList>
    </citation>
    <scope>NUCLEOTIDE SEQUENCE [LARGE SCALE GENOMIC DNA]</scope>
    <source>
        <strain evidence="3">CAG:67_53_122</strain>
    </source>
</reference>
<dbReference type="PIRSF" id="PIRSF012524">
    <property type="entry name" value="YitL_S1"/>
    <property type="match status" value="1"/>
</dbReference>
<dbReference type="GeneID" id="73802370"/>
<dbReference type="SMART" id="SM00316">
    <property type="entry name" value="S1"/>
    <property type="match status" value="2"/>
</dbReference>
<dbReference type="InterPro" id="IPR040764">
    <property type="entry name" value="CvfB_WH"/>
</dbReference>
<dbReference type="AlphaFoldDB" id="A0A1Q6F4I3"/>
<dbReference type="InterPro" id="IPR036388">
    <property type="entry name" value="WH-like_DNA-bd_sf"/>
</dbReference>
<evidence type="ECO:0000256" key="1">
    <source>
        <dbReference type="PIRNR" id="PIRNR012524"/>
    </source>
</evidence>
<dbReference type="InterPro" id="IPR012340">
    <property type="entry name" value="NA-bd_OB-fold"/>
</dbReference>
<dbReference type="InterPro" id="IPR014464">
    <property type="entry name" value="CvfB_fam"/>
</dbReference>
<comment type="similarity">
    <text evidence="1">Belongs to the CvfB family.</text>
</comment>
<feature type="domain" description="S1 motif" evidence="2">
    <location>
        <begin position="145"/>
        <end position="207"/>
    </location>
</feature>
<dbReference type="PANTHER" id="PTHR37296">
    <property type="entry name" value="CONSERVED VIRULENCE FACTOR B"/>
    <property type="match status" value="1"/>
</dbReference>
<dbReference type="GO" id="GO:0003676">
    <property type="term" value="F:nucleic acid binding"/>
    <property type="evidence" value="ECO:0007669"/>
    <property type="project" value="InterPro"/>
</dbReference>